<sequence length="81" mass="8960">MLSSPFIPKPQPQTSQEKSPATATFTAPWHAATSPLAALNLDLARRYQSHPNSDLQSKKRHRDAPPHHHQQPTVLHSAAKP</sequence>
<feature type="compositionally biased region" description="Basic residues" evidence="1">
    <location>
        <begin position="58"/>
        <end position="70"/>
    </location>
</feature>
<gene>
    <name evidence="2" type="ORF">FSB_LOCUS30220</name>
</gene>
<dbReference type="AlphaFoldDB" id="A0A2N9GSB3"/>
<feature type="region of interest" description="Disordered" evidence="1">
    <location>
        <begin position="1"/>
        <end position="25"/>
    </location>
</feature>
<feature type="region of interest" description="Disordered" evidence="1">
    <location>
        <begin position="42"/>
        <end position="81"/>
    </location>
</feature>
<reference evidence="2" key="1">
    <citation type="submission" date="2018-02" db="EMBL/GenBank/DDBJ databases">
        <authorList>
            <person name="Cohen D.B."/>
            <person name="Kent A.D."/>
        </authorList>
    </citation>
    <scope>NUCLEOTIDE SEQUENCE</scope>
</reference>
<evidence type="ECO:0000313" key="2">
    <source>
        <dbReference type="EMBL" id="SPD02338.1"/>
    </source>
</evidence>
<name>A0A2N9GSB3_FAGSY</name>
<accession>A0A2N9GSB3</accession>
<proteinExistence type="predicted"/>
<evidence type="ECO:0000256" key="1">
    <source>
        <dbReference type="SAM" id="MobiDB-lite"/>
    </source>
</evidence>
<organism evidence="2">
    <name type="scientific">Fagus sylvatica</name>
    <name type="common">Beechnut</name>
    <dbReference type="NCBI Taxonomy" id="28930"/>
    <lineage>
        <taxon>Eukaryota</taxon>
        <taxon>Viridiplantae</taxon>
        <taxon>Streptophyta</taxon>
        <taxon>Embryophyta</taxon>
        <taxon>Tracheophyta</taxon>
        <taxon>Spermatophyta</taxon>
        <taxon>Magnoliopsida</taxon>
        <taxon>eudicotyledons</taxon>
        <taxon>Gunneridae</taxon>
        <taxon>Pentapetalae</taxon>
        <taxon>rosids</taxon>
        <taxon>fabids</taxon>
        <taxon>Fagales</taxon>
        <taxon>Fagaceae</taxon>
        <taxon>Fagus</taxon>
    </lineage>
</organism>
<feature type="compositionally biased region" description="Polar residues" evidence="1">
    <location>
        <begin position="12"/>
        <end position="25"/>
    </location>
</feature>
<dbReference type="EMBL" id="OIVN01002291">
    <property type="protein sequence ID" value="SPD02338.1"/>
    <property type="molecule type" value="Genomic_DNA"/>
</dbReference>
<protein>
    <submittedName>
        <fullName evidence="2">Uncharacterized protein</fullName>
    </submittedName>
</protein>